<evidence type="ECO:0000313" key="4">
    <source>
        <dbReference type="Proteomes" id="UP000605253"/>
    </source>
</evidence>
<proteinExistence type="predicted"/>
<comment type="caution">
    <text evidence="3">The sequence shown here is derived from an EMBL/GenBank/DDBJ whole genome shotgun (WGS) entry which is preliminary data.</text>
</comment>
<dbReference type="Pfam" id="PF04773">
    <property type="entry name" value="FecR"/>
    <property type="match status" value="1"/>
</dbReference>
<evidence type="ECO:0000313" key="3">
    <source>
        <dbReference type="EMBL" id="GGF84230.1"/>
    </source>
</evidence>
<dbReference type="PANTHER" id="PTHR30273:SF2">
    <property type="entry name" value="PROTEIN FECR"/>
    <property type="match status" value="1"/>
</dbReference>
<feature type="transmembrane region" description="Helical" evidence="1">
    <location>
        <begin position="47"/>
        <end position="69"/>
    </location>
</feature>
<name>A0A917CCF7_9GAMM</name>
<gene>
    <name evidence="3" type="ORF">GCM10011365_01440</name>
</gene>
<reference evidence="3" key="2">
    <citation type="submission" date="2020-09" db="EMBL/GenBank/DDBJ databases">
        <authorList>
            <person name="Sun Q."/>
            <person name="Zhou Y."/>
        </authorList>
    </citation>
    <scope>NUCLEOTIDE SEQUENCE</scope>
    <source>
        <strain evidence="3">CGMCC 1.12181</strain>
    </source>
</reference>
<feature type="domain" description="FecR protein" evidence="2">
    <location>
        <begin position="111"/>
        <end position="201"/>
    </location>
</feature>
<evidence type="ECO:0000256" key="1">
    <source>
        <dbReference type="SAM" id="Phobius"/>
    </source>
</evidence>
<dbReference type="Proteomes" id="UP000605253">
    <property type="component" value="Unassembled WGS sequence"/>
</dbReference>
<keyword evidence="4" id="KW-1185">Reference proteome</keyword>
<dbReference type="Gene3D" id="2.60.120.1440">
    <property type="match status" value="1"/>
</dbReference>
<keyword evidence="1" id="KW-1133">Transmembrane helix</keyword>
<keyword evidence="1" id="KW-0812">Transmembrane</keyword>
<accession>A0A917CCF7</accession>
<dbReference type="InterPro" id="IPR006860">
    <property type="entry name" value="FecR"/>
</dbReference>
<protein>
    <recommendedName>
        <fullName evidence="2">FecR protein domain-containing protein</fullName>
    </recommendedName>
</protein>
<dbReference type="EMBL" id="BMEO01000001">
    <property type="protein sequence ID" value="GGF84230.1"/>
    <property type="molecule type" value="Genomic_DNA"/>
</dbReference>
<dbReference type="InterPro" id="IPR012373">
    <property type="entry name" value="Ferrdict_sens_TM"/>
</dbReference>
<sequence>MNKDQADNILKQLKQRTMPDAEKQQAARQHVMAHWQNNLKKQSRQRYAWTAAVAASTVMVFALVLFMNIDSDNNQFSPMYQQVDIHGTIMFEQDPNKPQPMTPDTRLKPGDVIQSSDESYLVWHLNDGSELRQAPNTRITWQNEQRIDLLAGQLFHNTDVTPSAKPFVISTNLGTVSHVGTQYVVNHQPNELQVAVKTGEVSINNHQEKHTIKHNELISISPSGAEPVQIFSSHNHPLWSWTFKTEQPYSLNGQSLHDFVVWISQKADLTVNWQGLKEKAKNVSLQGTINNMTVDMALNTVFATTDYHYQIHQGRLQISTHEK</sequence>
<keyword evidence="1" id="KW-0472">Membrane</keyword>
<dbReference type="GO" id="GO:0016989">
    <property type="term" value="F:sigma factor antagonist activity"/>
    <property type="evidence" value="ECO:0007669"/>
    <property type="project" value="TreeGrafter"/>
</dbReference>
<reference evidence="3" key="1">
    <citation type="journal article" date="2014" name="Int. J. Syst. Evol. Microbiol.">
        <title>Complete genome sequence of Corynebacterium casei LMG S-19264T (=DSM 44701T), isolated from a smear-ripened cheese.</title>
        <authorList>
            <consortium name="US DOE Joint Genome Institute (JGI-PGF)"/>
            <person name="Walter F."/>
            <person name="Albersmeier A."/>
            <person name="Kalinowski J."/>
            <person name="Ruckert C."/>
        </authorList>
    </citation>
    <scope>NUCLEOTIDE SEQUENCE</scope>
    <source>
        <strain evidence="3">CGMCC 1.12181</strain>
    </source>
</reference>
<dbReference type="PANTHER" id="PTHR30273">
    <property type="entry name" value="PERIPLASMIC SIGNAL SENSOR AND SIGMA FACTOR ACTIVATOR FECR-RELATED"/>
    <property type="match status" value="1"/>
</dbReference>
<evidence type="ECO:0000259" key="2">
    <source>
        <dbReference type="Pfam" id="PF04773"/>
    </source>
</evidence>
<dbReference type="RefSeq" id="WP_188363750.1">
    <property type="nucleotide sequence ID" value="NZ_BAABJF010000011.1"/>
</dbReference>
<dbReference type="AlphaFoldDB" id="A0A917CCF7"/>
<organism evidence="3 4">
    <name type="scientific">Marinicella pacifica</name>
    <dbReference type="NCBI Taxonomy" id="1171543"/>
    <lineage>
        <taxon>Bacteria</taxon>
        <taxon>Pseudomonadati</taxon>
        <taxon>Pseudomonadota</taxon>
        <taxon>Gammaproteobacteria</taxon>
        <taxon>Lysobacterales</taxon>
        <taxon>Marinicellaceae</taxon>
        <taxon>Marinicella</taxon>
    </lineage>
</organism>